<name>A0A7C9KYR2_9SPHN</name>
<feature type="chain" id="PRO_5028822698" evidence="1">
    <location>
        <begin position="22"/>
        <end position="178"/>
    </location>
</feature>
<keyword evidence="1" id="KW-0732">Signal</keyword>
<dbReference type="PROSITE" id="PS51257">
    <property type="entry name" value="PROKAR_LIPOPROTEIN"/>
    <property type="match status" value="1"/>
</dbReference>
<evidence type="ECO:0000256" key="1">
    <source>
        <dbReference type="SAM" id="SignalP"/>
    </source>
</evidence>
<gene>
    <name evidence="2" type="ORF">F3168_15320</name>
</gene>
<reference evidence="2 3" key="1">
    <citation type="submission" date="2019-09" db="EMBL/GenBank/DDBJ databases">
        <title>Polymorphobacter sp. isolated from a lake in China.</title>
        <authorList>
            <person name="Liu Z."/>
        </authorList>
    </citation>
    <scope>NUCLEOTIDE SEQUENCE [LARGE SCALE GENOMIC DNA]</scope>
    <source>
        <strain evidence="2 3">D40P</strain>
    </source>
</reference>
<proteinExistence type="predicted"/>
<dbReference type="EMBL" id="WIOL01000008">
    <property type="protein sequence ID" value="MQT18622.1"/>
    <property type="molecule type" value="Genomic_DNA"/>
</dbReference>
<comment type="caution">
    <text evidence="2">The sequence shown here is derived from an EMBL/GenBank/DDBJ whole genome shotgun (WGS) entry which is preliminary data.</text>
</comment>
<dbReference type="RefSeq" id="WP_152579093.1">
    <property type="nucleotide sequence ID" value="NZ_JAATJI010000001.1"/>
</dbReference>
<organism evidence="2 3">
    <name type="scientific">Sandarakinorhabdus fusca</name>
    <dbReference type="NCBI Taxonomy" id="1439888"/>
    <lineage>
        <taxon>Bacteria</taxon>
        <taxon>Pseudomonadati</taxon>
        <taxon>Pseudomonadota</taxon>
        <taxon>Alphaproteobacteria</taxon>
        <taxon>Sphingomonadales</taxon>
        <taxon>Sphingosinicellaceae</taxon>
        <taxon>Sandarakinorhabdus</taxon>
    </lineage>
</organism>
<sequence>MKLTRYSFIPFVAVLMLGACSRPDAVRLAAQSAAPIASDFHAALPPLEQRLAIQLKALDLDRSDNAKRAGVSQASLAREQRLMALESEAVAKERTRQFNLLTADSTAVRADPFTFVQATLPSKLPENAVPTKSLDQVIASLSSIAKARSWGFSETAAFLGAVQTERERIAKEAQPKAP</sequence>
<protein>
    <submittedName>
        <fullName evidence="2">Uncharacterized protein</fullName>
    </submittedName>
</protein>
<keyword evidence="3" id="KW-1185">Reference proteome</keyword>
<evidence type="ECO:0000313" key="2">
    <source>
        <dbReference type="EMBL" id="MQT18622.1"/>
    </source>
</evidence>
<accession>A0A7C9KYR2</accession>
<feature type="signal peptide" evidence="1">
    <location>
        <begin position="1"/>
        <end position="21"/>
    </location>
</feature>
<dbReference type="AlphaFoldDB" id="A0A7C9KYR2"/>
<evidence type="ECO:0000313" key="3">
    <source>
        <dbReference type="Proteomes" id="UP000481327"/>
    </source>
</evidence>
<dbReference type="Proteomes" id="UP000481327">
    <property type="component" value="Unassembled WGS sequence"/>
</dbReference>